<dbReference type="KEGG" id="mig:Metig_0978"/>
<evidence type="ECO:0000256" key="2">
    <source>
        <dbReference type="SAM" id="MobiDB-lite"/>
    </source>
</evidence>
<dbReference type="GO" id="GO:0031125">
    <property type="term" value="P:rRNA 3'-end processing"/>
    <property type="evidence" value="ECO:0007669"/>
    <property type="project" value="TreeGrafter"/>
</dbReference>
<name>F6BDG0_METIK</name>
<dbReference type="Proteomes" id="UP000009227">
    <property type="component" value="Chromosome"/>
</dbReference>
<proteinExistence type="predicted"/>
<feature type="region of interest" description="Disordered" evidence="2">
    <location>
        <begin position="229"/>
        <end position="250"/>
    </location>
</feature>
<dbReference type="NCBIfam" id="TIGR00277">
    <property type="entry name" value="HDIG"/>
    <property type="match status" value="1"/>
</dbReference>
<gene>
    <name evidence="4" type="ordered locus">Metig_0978</name>
</gene>
<dbReference type="SMART" id="SM00471">
    <property type="entry name" value="HDc"/>
    <property type="match status" value="1"/>
</dbReference>
<dbReference type="EMBL" id="CP002737">
    <property type="protein sequence ID" value="AEF96521.1"/>
    <property type="molecule type" value="Genomic_DNA"/>
</dbReference>
<dbReference type="CDD" id="cd00077">
    <property type="entry name" value="HDc"/>
    <property type="match status" value="1"/>
</dbReference>
<organism evidence="5">
    <name type="scientific">Methanotorris igneus (strain DSM 5666 / JCM 11834 / Kol 5)</name>
    <dbReference type="NCBI Taxonomy" id="880724"/>
    <lineage>
        <taxon>Archaea</taxon>
        <taxon>Methanobacteriati</taxon>
        <taxon>Methanobacteriota</taxon>
        <taxon>Methanomada group</taxon>
        <taxon>Methanococci</taxon>
        <taxon>Methanococcales</taxon>
        <taxon>Methanocaldococcaceae</taxon>
        <taxon>Methanotorris</taxon>
    </lineage>
</organism>
<dbReference type="GeneID" id="10643824"/>
<dbReference type="HOGENOM" id="CLU_1109506_0_0_2"/>
<keyword evidence="5" id="KW-1185">Reference proteome</keyword>
<protein>
    <submittedName>
        <fullName evidence="4">Metal dependent phosphohydrolase</fullName>
    </submittedName>
</protein>
<dbReference type="InterPro" id="IPR006674">
    <property type="entry name" value="HD_domain"/>
</dbReference>
<dbReference type="Gene3D" id="1.10.3210.10">
    <property type="entry name" value="Hypothetical protein af1432"/>
    <property type="match status" value="1"/>
</dbReference>
<dbReference type="InterPro" id="IPR006675">
    <property type="entry name" value="HDIG_dom"/>
</dbReference>
<dbReference type="GO" id="GO:0016787">
    <property type="term" value="F:hydrolase activity"/>
    <property type="evidence" value="ECO:0007669"/>
    <property type="project" value="UniProtKB-KW"/>
</dbReference>
<dbReference type="STRING" id="880724.Metig_0978"/>
<dbReference type="Pfam" id="PF01966">
    <property type="entry name" value="HD"/>
    <property type="match status" value="1"/>
</dbReference>
<dbReference type="AlphaFoldDB" id="F6BDG0"/>
<dbReference type="RefSeq" id="WP_013799123.1">
    <property type="nucleotide sequence ID" value="NC_015562.1"/>
</dbReference>
<dbReference type="SUPFAM" id="SSF109604">
    <property type="entry name" value="HD-domain/PDEase-like"/>
    <property type="match status" value="1"/>
</dbReference>
<evidence type="ECO:0000313" key="4">
    <source>
        <dbReference type="EMBL" id="AEF96521.1"/>
    </source>
</evidence>
<dbReference type="OrthoDB" id="114744at2157"/>
<keyword evidence="1 4" id="KW-0378">Hydrolase</keyword>
<evidence type="ECO:0000256" key="1">
    <source>
        <dbReference type="ARBA" id="ARBA00022801"/>
    </source>
</evidence>
<dbReference type="PANTHER" id="PTHR37294:SF1">
    <property type="entry name" value="3'-5' EXORIBONUCLEASE YHAM"/>
    <property type="match status" value="1"/>
</dbReference>
<dbReference type="InterPro" id="IPR003607">
    <property type="entry name" value="HD/PDEase_dom"/>
</dbReference>
<evidence type="ECO:0000313" key="5">
    <source>
        <dbReference type="Proteomes" id="UP000009227"/>
    </source>
</evidence>
<sequence>MEKLLELANQIKDEKLREKVIEFLKNPIPTHKEIEDTKIPPESSPASIKWHHKYEGGLIEHTIAVTKLALKMADVLEEVYGIKVDRDLIIAGGLLHDIMKPFNYIKEDDKFDHIERFHLDHLTLAVAELYKRDFPLEVIKIVASHHGDASPSRPNSIEAYLIYFADTFDAQLNDVAIRVCQARSKDLGIDEGEIYKRITPLKVYEIRSKEGKKKLIEYLKELLGIKEEQTEEEISEENHEENNKTENQQE</sequence>
<reference evidence="4 5" key="1">
    <citation type="submission" date="2011-05" db="EMBL/GenBank/DDBJ databases">
        <title>Complete sequence of Methanotorris igneus Kol 5.</title>
        <authorList>
            <consortium name="US DOE Joint Genome Institute"/>
            <person name="Lucas S."/>
            <person name="Han J."/>
            <person name="Lapidus A."/>
            <person name="Cheng J.-F."/>
            <person name="Goodwin L."/>
            <person name="Pitluck S."/>
            <person name="Peters L."/>
            <person name="Mikhailova N."/>
            <person name="Chertkov O."/>
            <person name="Han C."/>
            <person name="Tapia R."/>
            <person name="Land M."/>
            <person name="Hauser L."/>
            <person name="Kyrpides N."/>
            <person name="Ivanova N."/>
            <person name="Pagani I."/>
            <person name="Sieprawska-Lupa M."/>
            <person name="Whitman W."/>
            <person name="Woyke T."/>
        </authorList>
    </citation>
    <scope>NUCLEOTIDE SEQUENCE [LARGE SCALE GENOMIC DNA]</scope>
    <source>
        <strain evidence="5">DSM 5666 / JCM 11834 / Kol 5</strain>
    </source>
</reference>
<dbReference type="InterPro" id="IPR050798">
    <property type="entry name" value="YhaM_exoribonuc/phosphodiest"/>
</dbReference>
<dbReference type="PROSITE" id="PS51831">
    <property type="entry name" value="HD"/>
    <property type="match status" value="1"/>
</dbReference>
<feature type="domain" description="HD" evidence="3">
    <location>
        <begin position="58"/>
        <end position="171"/>
    </location>
</feature>
<accession>F6BDG0</accession>
<evidence type="ECO:0000259" key="3">
    <source>
        <dbReference type="PROSITE" id="PS51831"/>
    </source>
</evidence>
<dbReference type="PANTHER" id="PTHR37294">
    <property type="entry name" value="3'-5' EXORIBONUCLEASE YHAM"/>
    <property type="match status" value="1"/>
</dbReference>